<evidence type="ECO:0000256" key="6">
    <source>
        <dbReference type="ARBA" id="ARBA00022884"/>
    </source>
</evidence>
<dbReference type="GO" id="GO:0004526">
    <property type="term" value="F:ribonuclease P activity"/>
    <property type="evidence" value="ECO:0007669"/>
    <property type="project" value="UniProtKB-UniRule"/>
</dbReference>
<dbReference type="Gene3D" id="3.30.230.10">
    <property type="match status" value="1"/>
</dbReference>
<evidence type="ECO:0000313" key="10">
    <source>
        <dbReference type="EMBL" id="QBK29856.1"/>
    </source>
</evidence>
<dbReference type="EC" id="3.1.26.5" evidence="7 8"/>
<dbReference type="PANTHER" id="PTHR33992">
    <property type="entry name" value="RIBONUCLEASE P PROTEIN COMPONENT"/>
    <property type="match status" value="1"/>
</dbReference>
<dbReference type="InterPro" id="IPR020568">
    <property type="entry name" value="Ribosomal_Su5_D2-typ_SF"/>
</dbReference>
<accession>A0A4P6V010</accession>
<name>A0A4P6V010_9HYPH</name>
<comment type="subunit">
    <text evidence="7">Consists of a catalytic RNA component (M1 or rnpB) and a protein subunit.</text>
</comment>
<evidence type="ECO:0000256" key="3">
    <source>
        <dbReference type="ARBA" id="ARBA00022722"/>
    </source>
</evidence>
<keyword evidence="3 7" id="KW-0540">Nuclease</keyword>
<dbReference type="InterPro" id="IPR020539">
    <property type="entry name" value="RNase_P_CS"/>
</dbReference>
<organism evidence="10 11">
    <name type="scientific">Roseitalea porphyridii</name>
    <dbReference type="NCBI Taxonomy" id="1852022"/>
    <lineage>
        <taxon>Bacteria</taxon>
        <taxon>Pseudomonadati</taxon>
        <taxon>Pseudomonadota</taxon>
        <taxon>Alphaproteobacteria</taxon>
        <taxon>Hyphomicrobiales</taxon>
        <taxon>Ahrensiaceae</taxon>
        <taxon>Roseitalea</taxon>
    </lineage>
</organism>
<dbReference type="SUPFAM" id="SSF54211">
    <property type="entry name" value="Ribosomal protein S5 domain 2-like"/>
    <property type="match status" value="1"/>
</dbReference>
<protein>
    <recommendedName>
        <fullName evidence="7 8">Ribonuclease P protein component</fullName>
        <shortName evidence="7">RNase P protein</shortName>
        <shortName evidence="7">RNaseP protein</shortName>
        <ecNumber evidence="7 8">3.1.26.5</ecNumber>
    </recommendedName>
    <alternativeName>
        <fullName evidence="7">Protein C5</fullName>
    </alternativeName>
</protein>
<keyword evidence="11" id="KW-1185">Reference proteome</keyword>
<dbReference type="GO" id="GO:0030677">
    <property type="term" value="C:ribonuclease P complex"/>
    <property type="evidence" value="ECO:0007669"/>
    <property type="project" value="TreeGrafter"/>
</dbReference>
<evidence type="ECO:0000256" key="9">
    <source>
        <dbReference type="SAM" id="MobiDB-lite"/>
    </source>
</evidence>
<dbReference type="GO" id="GO:0042781">
    <property type="term" value="F:3'-tRNA processing endoribonuclease activity"/>
    <property type="evidence" value="ECO:0007669"/>
    <property type="project" value="TreeGrafter"/>
</dbReference>
<evidence type="ECO:0000256" key="5">
    <source>
        <dbReference type="ARBA" id="ARBA00022801"/>
    </source>
</evidence>
<dbReference type="GO" id="GO:0001682">
    <property type="term" value="P:tRNA 5'-leader removal"/>
    <property type="evidence" value="ECO:0007669"/>
    <property type="project" value="UniProtKB-UniRule"/>
</dbReference>
<gene>
    <name evidence="7 10" type="primary">rnpA</name>
    <name evidence="10" type="ORF">E0E05_04120</name>
</gene>
<evidence type="ECO:0000256" key="2">
    <source>
        <dbReference type="ARBA" id="ARBA00022694"/>
    </source>
</evidence>
<keyword evidence="6 7" id="KW-0694">RNA-binding</keyword>
<keyword evidence="4 7" id="KW-0255">Endonuclease</keyword>
<reference evidence="10 11" key="1">
    <citation type="journal article" date="2017" name="Int. J. Syst. Evol. Microbiol.">
        <title>Roseitalea porphyridii gen. nov., sp. nov., isolated from a red alga, and reclassification of Hoeflea suaedae Chung et al. 2013 as Pseudohoeflea suaedae gen. nov., comb. nov.</title>
        <authorList>
            <person name="Hyeon J.W."/>
            <person name="Jeong S.E."/>
            <person name="Baek K."/>
            <person name="Jeon C.O."/>
        </authorList>
    </citation>
    <scope>NUCLEOTIDE SEQUENCE [LARGE SCALE GENOMIC DNA]</scope>
    <source>
        <strain evidence="10 11">MA7-20</strain>
    </source>
</reference>
<sequence>MMRKRAEFLAARNGTRINGRTVRLEMRRRDPGEAGETPRVGFTVTRKIGGAVVRNRAKRRLREAVRLAAARDMRPLHDYVIISKPDVLTAPFSALCEDLRQVIARAHGRAARTGPEQTPGHRGQPSPKRSHG</sequence>
<comment type="catalytic activity">
    <reaction evidence="7">
        <text>Endonucleolytic cleavage of RNA, removing 5'-extranucleotides from tRNA precursor.</text>
        <dbReference type="EC" id="3.1.26.5"/>
    </reaction>
</comment>
<keyword evidence="5 7" id="KW-0378">Hydrolase</keyword>
<dbReference type="PROSITE" id="PS00648">
    <property type="entry name" value="RIBONUCLEASE_P"/>
    <property type="match status" value="1"/>
</dbReference>
<dbReference type="RefSeq" id="WP_131615567.1">
    <property type="nucleotide sequence ID" value="NZ_CP036532.1"/>
</dbReference>
<evidence type="ECO:0000256" key="1">
    <source>
        <dbReference type="ARBA" id="ARBA00002663"/>
    </source>
</evidence>
<dbReference type="GO" id="GO:0000049">
    <property type="term" value="F:tRNA binding"/>
    <property type="evidence" value="ECO:0007669"/>
    <property type="project" value="UniProtKB-UniRule"/>
</dbReference>
<dbReference type="InterPro" id="IPR014721">
    <property type="entry name" value="Ribsml_uS5_D2-typ_fold_subgr"/>
</dbReference>
<evidence type="ECO:0000313" key="11">
    <source>
        <dbReference type="Proteomes" id="UP000293719"/>
    </source>
</evidence>
<dbReference type="NCBIfam" id="TIGR00188">
    <property type="entry name" value="rnpA"/>
    <property type="match status" value="1"/>
</dbReference>
<feature type="region of interest" description="Disordered" evidence="9">
    <location>
        <begin position="106"/>
        <end position="132"/>
    </location>
</feature>
<evidence type="ECO:0000256" key="4">
    <source>
        <dbReference type="ARBA" id="ARBA00022759"/>
    </source>
</evidence>
<dbReference type="InterPro" id="IPR000100">
    <property type="entry name" value="RNase_P"/>
</dbReference>
<keyword evidence="2 7" id="KW-0819">tRNA processing</keyword>
<dbReference type="GeneID" id="90766473"/>
<dbReference type="HAMAP" id="MF_00227">
    <property type="entry name" value="RNase_P"/>
    <property type="match status" value="1"/>
</dbReference>
<evidence type="ECO:0000256" key="7">
    <source>
        <dbReference type="HAMAP-Rule" id="MF_00227"/>
    </source>
</evidence>
<proteinExistence type="inferred from homology"/>
<comment type="similarity">
    <text evidence="7">Belongs to the RnpA family.</text>
</comment>
<dbReference type="Pfam" id="PF00825">
    <property type="entry name" value="Ribonuclease_P"/>
    <property type="match status" value="1"/>
</dbReference>
<evidence type="ECO:0000256" key="8">
    <source>
        <dbReference type="NCBIfam" id="TIGR00188"/>
    </source>
</evidence>
<dbReference type="PANTHER" id="PTHR33992:SF1">
    <property type="entry name" value="RIBONUCLEASE P PROTEIN COMPONENT"/>
    <property type="match status" value="1"/>
</dbReference>
<dbReference type="KEGG" id="rpod:E0E05_04120"/>
<dbReference type="OrthoDB" id="9810867at2"/>
<comment type="function">
    <text evidence="1 7">RNaseP catalyzes the removal of the 5'-leader sequence from pre-tRNA to produce the mature 5'-terminus. It can also cleave other RNA substrates such as 4.5S RNA. The protein component plays an auxiliary but essential role in vivo by binding to the 5'-leader sequence and broadening the substrate specificity of the ribozyme.</text>
</comment>
<dbReference type="AlphaFoldDB" id="A0A4P6V010"/>
<dbReference type="EMBL" id="CP036532">
    <property type="protein sequence ID" value="QBK29856.1"/>
    <property type="molecule type" value="Genomic_DNA"/>
</dbReference>
<dbReference type="Proteomes" id="UP000293719">
    <property type="component" value="Chromosome"/>
</dbReference>